<dbReference type="KEGG" id="vg:9926104"/>
<keyword evidence="3" id="KW-1185">Reference proteome</keyword>
<keyword evidence="1" id="KW-0812">Transmembrane</keyword>
<evidence type="ECO:0000313" key="2">
    <source>
        <dbReference type="EMBL" id="ADG36179.1"/>
    </source>
</evidence>
<organism evidence="2 3">
    <name type="scientific">Acinetobacter phage Acj61</name>
    <dbReference type="NCBI Taxonomy" id="760732"/>
    <lineage>
        <taxon>Viruses</taxon>
        <taxon>Duplodnaviria</taxon>
        <taxon>Heunggongvirae</taxon>
        <taxon>Uroviricota</taxon>
        <taxon>Caudoviricetes</taxon>
        <taxon>Pantevenvirales</taxon>
        <taxon>Straboviridae</taxon>
        <taxon>Twarogvirinae</taxon>
        <taxon>Lasallevirus</taxon>
        <taxon>Lasallevirus Acj61</taxon>
        <taxon>Acinetobacter virus Acj61</taxon>
    </lineage>
</organism>
<accession>E5E4J5</accession>
<reference evidence="2 3" key="1">
    <citation type="journal article" date="2010" name="Virol. J.">
        <title>Genomes of the T4-related bacteriophages as windows on microbial genome evolution.</title>
        <authorList>
            <person name="Petrov V.M."/>
            <person name="Ratnayaka S."/>
            <person name="Nolan J.M."/>
            <person name="Miller E.S."/>
            <person name="Karam J.D."/>
        </authorList>
    </citation>
    <scope>NUCLEOTIDE SEQUENCE [LARGE SCALE GENOMIC DNA]</scope>
</reference>
<gene>
    <name evidence="2" type="ORF">Acj61p214</name>
</gene>
<dbReference type="EMBL" id="GU911519">
    <property type="protein sequence ID" value="ADG36179.1"/>
    <property type="molecule type" value="Genomic_DNA"/>
</dbReference>
<proteinExistence type="predicted"/>
<protein>
    <submittedName>
        <fullName evidence="2">Uncharacterized protein</fullName>
    </submittedName>
</protein>
<dbReference type="RefSeq" id="YP_004009831.1">
    <property type="nucleotide sequence ID" value="NC_014661.1"/>
</dbReference>
<dbReference type="GeneID" id="9926104"/>
<evidence type="ECO:0000313" key="3">
    <source>
        <dbReference type="Proteomes" id="UP000008730"/>
    </source>
</evidence>
<feature type="transmembrane region" description="Helical" evidence="1">
    <location>
        <begin position="41"/>
        <end position="60"/>
    </location>
</feature>
<keyword evidence="1" id="KW-1133">Transmembrane helix</keyword>
<dbReference type="Proteomes" id="UP000008730">
    <property type="component" value="Segment"/>
</dbReference>
<evidence type="ECO:0000256" key="1">
    <source>
        <dbReference type="SAM" id="Phobius"/>
    </source>
</evidence>
<keyword evidence="1" id="KW-0472">Membrane</keyword>
<name>E5E4J5_9CAUD</name>
<sequence length="62" mass="6943">MAECIFLIWAAFVIMTAISFAFEHGTIIERLKAAVIDVLKLFGWGIAIIAIICLPLIIFWTC</sequence>